<organism evidence="2 3">
    <name type="scientific">Pseudodesulfovibrio sediminis</name>
    <dbReference type="NCBI Taxonomy" id="2810563"/>
    <lineage>
        <taxon>Bacteria</taxon>
        <taxon>Pseudomonadati</taxon>
        <taxon>Thermodesulfobacteriota</taxon>
        <taxon>Desulfovibrionia</taxon>
        <taxon>Desulfovibrionales</taxon>
        <taxon>Desulfovibrionaceae</taxon>
    </lineage>
</organism>
<evidence type="ECO:0000313" key="3">
    <source>
        <dbReference type="Proteomes" id="UP001053296"/>
    </source>
</evidence>
<keyword evidence="1" id="KW-0812">Transmembrane</keyword>
<keyword evidence="1" id="KW-1133">Transmembrane helix</keyword>
<name>A0ABN6ENZ0_9BACT</name>
<gene>
    <name evidence="2" type="ORF">PSDVSF_00230</name>
</gene>
<keyword evidence="3" id="KW-1185">Reference proteome</keyword>
<dbReference type="Proteomes" id="UP001053296">
    <property type="component" value="Chromosome"/>
</dbReference>
<sequence>MLYVPIKIYSDRRSLKGCLARAAVCLVLAVVGFHFINDKNIRLAVYSVSMVGFGVTMLNGIAVTTKQPMIKVLDDRFSIYTPFGYAVIRFGEVLAFRTGRVPFFRTLRVQVNRSAKPRFPSTFGRLLYTVTSLHFASTVSIQGFMLGADVKSVVNMLEKRRLTAVRLEAVGGYDSTALTPAS</sequence>
<proteinExistence type="predicted"/>
<dbReference type="RefSeq" id="WP_229592360.1">
    <property type="nucleotide sequence ID" value="NZ_AP024485.1"/>
</dbReference>
<protein>
    <submittedName>
        <fullName evidence="2">Uncharacterized protein</fullName>
    </submittedName>
</protein>
<accession>A0ABN6ENZ0</accession>
<dbReference type="EMBL" id="AP024485">
    <property type="protein sequence ID" value="BCS86781.1"/>
    <property type="molecule type" value="Genomic_DNA"/>
</dbReference>
<feature type="transmembrane region" description="Helical" evidence="1">
    <location>
        <begin position="43"/>
        <end position="63"/>
    </location>
</feature>
<evidence type="ECO:0000313" key="2">
    <source>
        <dbReference type="EMBL" id="BCS86781.1"/>
    </source>
</evidence>
<evidence type="ECO:0000256" key="1">
    <source>
        <dbReference type="SAM" id="Phobius"/>
    </source>
</evidence>
<reference evidence="2" key="1">
    <citation type="journal article" date="2022" name="Arch. Microbiol.">
        <title>Pseudodesulfovibrio sediminis sp. nov., a mesophilic and neutrophilic sulfate-reducing bacterium isolated from sediment of a brackish lake.</title>
        <authorList>
            <person name="Takahashi A."/>
            <person name="Kojima H."/>
            <person name="Watanabe M."/>
            <person name="Fukui M."/>
        </authorList>
    </citation>
    <scope>NUCLEOTIDE SEQUENCE</scope>
    <source>
        <strain evidence="2">SF6</strain>
    </source>
</reference>
<keyword evidence="1" id="KW-0472">Membrane</keyword>
<feature type="transmembrane region" description="Helical" evidence="1">
    <location>
        <begin position="18"/>
        <end position="37"/>
    </location>
</feature>